<dbReference type="AlphaFoldDB" id="A0AAW2LWB4"/>
<comment type="caution">
    <text evidence="3">The sequence shown here is derived from an EMBL/GenBank/DDBJ whole genome shotgun (WGS) entry which is preliminary data.</text>
</comment>
<dbReference type="PANTHER" id="PTHR33223">
    <property type="entry name" value="CCHC-TYPE DOMAIN-CONTAINING PROTEIN"/>
    <property type="match status" value="1"/>
</dbReference>
<proteinExistence type="predicted"/>
<organism evidence="3">
    <name type="scientific">Sesamum angustifolium</name>
    <dbReference type="NCBI Taxonomy" id="2727405"/>
    <lineage>
        <taxon>Eukaryota</taxon>
        <taxon>Viridiplantae</taxon>
        <taxon>Streptophyta</taxon>
        <taxon>Embryophyta</taxon>
        <taxon>Tracheophyta</taxon>
        <taxon>Spermatophyta</taxon>
        <taxon>Magnoliopsida</taxon>
        <taxon>eudicotyledons</taxon>
        <taxon>Gunneridae</taxon>
        <taxon>Pentapetalae</taxon>
        <taxon>asterids</taxon>
        <taxon>lamiids</taxon>
        <taxon>Lamiales</taxon>
        <taxon>Pedaliaceae</taxon>
        <taxon>Sesamum</taxon>
    </lineage>
</organism>
<reference evidence="3" key="1">
    <citation type="submission" date="2020-06" db="EMBL/GenBank/DDBJ databases">
        <authorList>
            <person name="Li T."/>
            <person name="Hu X."/>
            <person name="Zhang T."/>
            <person name="Song X."/>
            <person name="Zhang H."/>
            <person name="Dai N."/>
            <person name="Sheng W."/>
            <person name="Hou X."/>
            <person name="Wei L."/>
        </authorList>
    </citation>
    <scope>NUCLEOTIDE SEQUENCE</scope>
    <source>
        <strain evidence="3">G01</strain>
        <tissue evidence="3">Leaf</tissue>
    </source>
</reference>
<feature type="region of interest" description="Disordered" evidence="1">
    <location>
        <begin position="297"/>
        <end position="342"/>
    </location>
</feature>
<accession>A0AAW2LWB4</accession>
<feature type="region of interest" description="Disordered" evidence="1">
    <location>
        <begin position="55"/>
        <end position="104"/>
    </location>
</feature>
<feature type="domain" description="Retrotransposon gag" evidence="2">
    <location>
        <begin position="177"/>
        <end position="255"/>
    </location>
</feature>
<name>A0AAW2LWB4_9LAMI</name>
<protein>
    <recommendedName>
        <fullName evidence="2">Retrotransposon gag domain-containing protein</fullName>
    </recommendedName>
</protein>
<sequence length="342" mass="38904">MIQLSPEALQQMIEKASTRAASRAIAQYVTQHAIPQQPPHHPYRGHGVNLAPGQARQQIDDQLEEKVESRPSLPEDELPPPSLEEAPPRERKPRRTAQAGTKQASIEEMENIQAFHLAVALPRRSPFATHILAETIQSGIKIPNISEYDGTKDPQDHLDRFLAKADLIDISDAAYCKLFRTTLAGKAMTWFNQLPIGSIDNFDLSVSCTTFAINKRYPKMAYYLFTVIQREQESLRDYVQRFSEAALEVPHVNPELLASIMQQNLRRGRFRESIAGKPPTTLDELLVRAEKYIRIEETSGGRGTTPIKRRAEDEGHSRRPLNENNQRDRRHIPPSDMTRYTQ</sequence>
<dbReference type="EMBL" id="JACGWK010000012">
    <property type="protein sequence ID" value="KAL0322538.1"/>
    <property type="molecule type" value="Genomic_DNA"/>
</dbReference>
<evidence type="ECO:0000259" key="2">
    <source>
        <dbReference type="Pfam" id="PF03732"/>
    </source>
</evidence>
<dbReference type="InterPro" id="IPR005162">
    <property type="entry name" value="Retrotrans_gag_dom"/>
</dbReference>
<dbReference type="PANTHER" id="PTHR33223:SF10">
    <property type="entry name" value="AMINOTRANSFERASE-LIKE PLANT MOBILE DOMAIN-CONTAINING PROTEIN"/>
    <property type="match status" value="1"/>
</dbReference>
<evidence type="ECO:0000313" key="3">
    <source>
        <dbReference type="EMBL" id="KAL0322538.1"/>
    </source>
</evidence>
<gene>
    <name evidence="3" type="ORF">Sangu_1873100</name>
</gene>
<reference evidence="3" key="2">
    <citation type="journal article" date="2024" name="Plant">
        <title>Genomic evolution and insights into agronomic trait innovations of Sesamum species.</title>
        <authorList>
            <person name="Miao H."/>
            <person name="Wang L."/>
            <person name="Qu L."/>
            <person name="Liu H."/>
            <person name="Sun Y."/>
            <person name="Le M."/>
            <person name="Wang Q."/>
            <person name="Wei S."/>
            <person name="Zheng Y."/>
            <person name="Lin W."/>
            <person name="Duan Y."/>
            <person name="Cao H."/>
            <person name="Xiong S."/>
            <person name="Wang X."/>
            <person name="Wei L."/>
            <person name="Li C."/>
            <person name="Ma Q."/>
            <person name="Ju M."/>
            <person name="Zhao R."/>
            <person name="Li G."/>
            <person name="Mu C."/>
            <person name="Tian Q."/>
            <person name="Mei H."/>
            <person name="Zhang T."/>
            <person name="Gao T."/>
            <person name="Zhang H."/>
        </authorList>
    </citation>
    <scope>NUCLEOTIDE SEQUENCE</scope>
    <source>
        <strain evidence="3">G01</strain>
    </source>
</reference>
<feature type="compositionally biased region" description="Basic and acidic residues" evidence="1">
    <location>
        <begin position="309"/>
        <end position="333"/>
    </location>
</feature>
<dbReference type="Pfam" id="PF03732">
    <property type="entry name" value="Retrotrans_gag"/>
    <property type="match status" value="1"/>
</dbReference>
<evidence type="ECO:0000256" key="1">
    <source>
        <dbReference type="SAM" id="MobiDB-lite"/>
    </source>
</evidence>